<proteinExistence type="predicted"/>
<evidence type="ECO:0000313" key="2">
    <source>
        <dbReference type="Proteomes" id="UP000565262"/>
    </source>
</evidence>
<gene>
    <name evidence="1" type="ORF">H4O21_21545</name>
</gene>
<protein>
    <submittedName>
        <fullName evidence="1">Uncharacterized protein</fullName>
    </submittedName>
</protein>
<sequence length="266" mass="29612">MMEKQFTSHCQNLLSACGLAITSACFSLDLYASGFIISTGYEYSQGKYDYDDNTRQHSQFLALKWHTESWSVKISNSYMDSEGPAGISDNDSGLSQLSGTEDTRYKGWGDTRITMTRELNWDQAARQGIFLDLTAGVRLATAESSTGISDHDPDFDLVLDAYWSQPQWLTILSAGYRWSGHRHSISTKDAYMLAAGLQYQNKAQCKPGVIYDHRQSIYPGIAAINELMVYARCQLGSAWSVMPYALTGFSNNSLDNGGGIQLSMRY</sequence>
<evidence type="ECO:0000313" key="1">
    <source>
        <dbReference type="EMBL" id="MBB1489199.1"/>
    </source>
</evidence>
<dbReference type="AlphaFoldDB" id="A0A839IXM6"/>
<accession>A0A839IXM6</accession>
<reference evidence="1 2" key="1">
    <citation type="submission" date="2020-08" db="EMBL/GenBank/DDBJ databases">
        <title>Oceanospirillum sp. nov. isolated from marine sediment.</title>
        <authorList>
            <person name="Ji X."/>
        </authorList>
    </citation>
    <scope>NUCLEOTIDE SEQUENCE [LARGE SCALE GENOMIC DNA]</scope>
    <source>
        <strain evidence="1 2">D5</strain>
    </source>
</reference>
<dbReference type="RefSeq" id="WP_182811053.1">
    <property type="nucleotide sequence ID" value="NZ_JACJFM010000046.1"/>
</dbReference>
<organism evidence="1 2">
    <name type="scientific">Oceanospirillum sediminis</name>
    <dbReference type="NCBI Taxonomy" id="2760088"/>
    <lineage>
        <taxon>Bacteria</taxon>
        <taxon>Pseudomonadati</taxon>
        <taxon>Pseudomonadota</taxon>
        <taxon>Gammaproteobacteria</taxon>
        <taxon>Oceanospirillales</taxon>
        <taxon>Oceanospirillaceae</taxon>
        <taxon>Oceanospirillum</taxon>
    </lineage>
</organism>
<comment type="caution">
    <text evidence="1">The sequence shown here is derived from an EMBL/GenBank/DDBJ whole genome shotgun (WGS) entry which is preliminary data.</text>
</comment>
<dbReference type="PROSITE" id="PS51257">
    <property type="entry name" value="PROKAR_LIPOPROTEIN"/>
    <property type="match status" value="1"/>
</dbReference>
<keyword evidence="2" id="KW-1185">Reference proteome</keyword>
<name>A0A839IXM6_9GAMM</name>
<dbReference type="Proteomes" id="UP000565262">
    <property type="component" value="Unassembled WGS sequence"/>
</dbReference>
<dbReference type="EMBL" id="JACJFM010000046">
    <property type="protein sequence ID" value="MBB1489199.1"/>
    <property type="molecule type" value="Genomic_DNA"/>
</dbReference>